<dbReference type="Gene3D" id="3.40.50.150">
    <property type="entry name" value="Vaccinia Virus protein VP39"/>
    <property type="match status" value="1"/>
</dbReference>
<evidence type="ECO:0000256" key="22">
    <source>
        <dbReference type="PROSITE-ProRule" id="PRU00959"/>
    </source>
</evidence>
<reference evidence="29 30" key="1">
    <citation type="submission" date="2015-01" db="EMBL/GenBank/DDBJ databases">
        <title>Evolution of Trichinella species and genotypes.</title>
        <authorList>
            <person name="Korhonen P.K."/>
            <person name="Edoardo P."/>
            <person name="Giuseppe L.R."/>
            <person name="Gasser R.B."/>
        </authorList>
    </citation>
    <scope>NUCLEOTIDE SEQUENCE [LARGE SCALE GENOMIC DNA]</scope>
    <source>
        <strain evidence="29">ISS1980</strain>
    </source>
</reference>
<feature type="chain" id="PRO_5006882781" description="40S ribosomal protein S8" evidence="24">
    <location>
        <begin position="23"/>
        <end position="1346"/>
    </location>
</feature>
<evidence type="ECO:0000256" key="6">
    <source>
        <dbReference type="ARBA" id="ARBA00022555"/>
    </source>
</evidence>
<evidence type="ECO:0000313" key="30">
    <source>
        <dbReference type="Proteomes" id="UP000054843"/>
    </source>
</evidence>
<dbReference type="GO" id="GO:1990904">
    <property type="term" value="C:ribonucleoprotein complex"/>
    <property type="evidence" value="ECO:0007669"/>
    <property type="project" value="UniProtKB-KW"/>
</dbReference>
<dbReference type="Pfam" id="PF05649">
    <property type="entry name" value="Peptidase_M13_N"/>
    <property type="match status" value="1"/>
</dbReference>
<dbReference type="Gene3D" id="3.40.390.10">
    <property type="entry name" value="Collagenase (Catalytic Domain)"/>
    <property type="match status" value="1"/>
</dbReference>
<dbReference type="Pfam" id="PF01170">
    <property type="entry name" value="UPF0020"/>
    <property type="match status" value="1"/>
</dbReference>
<evidence type="ECO:0000256" key="15">
    <source>
        <dbReference type="ARBA" id="ARBA00022884"/>
    </source>
</evidence>
<evidence type="ECO:0000256" key="5">
    <source>
        <dbReference type="ARBA" id="ARBA00022490"/>
    </source>
</evidence>
<dbReference type="Pfam" id="PF01201">
    <property type="entry name" value="Ribosomal_S8e"/>
    <property type="match status" value="1"/>
</dbReference>
<dbReference type="GO" id="GO:0032259">
    <property type="term" value="P:methylation"/>
    <property type="evidence" value="ECO:0007669"/>
    <property type="project" value="UniProtKB-UniRule"/>
</dbReference>
<keyword evidence="14" id="KW-0862">Zinc</keyword>
<dbReference type="CDD" id="cd11380">
    <property type="entry name" value="Ribosomal_S8e_like"/>
    <property type="match status" value="1"/>
</dbReference>
<proteinExistence type="inferred from homology"/>
<dbReference type="InterPro" id="IPR008753">
    <property type="entry name" value="Peptidase_M13_N"/>
</dbReference>
<keyword evidence="6 22" id="KW-0820">tRNA-binding</keyword>
<dbReference type="InterPro" id="IPR001047">
    <property type="entry name" value="Ribosomal_eS8"/>
</dbReference>
<dbReference type="NCBIfam" id="TIGR00307">
    <property type="entry name" value="eS8"/>
    <property type="match status" value="1"/>
</dbReference>
<evidence type="ECO:0000259" key="25">
    <source>
        <dbReference type="Pfam" id="PF01170"/>
    </source>
</evidence>
<evidence type="ECO:0000313" key="29">
    <source>
        <dbReference type="EMBL" id="KRZ74212.1"/>
    </source>
</evidence>
<keyword evidence="7 22" id="KW-0489">Methyltransferase</keyword>
<dbReference type="InterPro" id="IPR022309">
    <property type="entry name" value="Ribosomal_Se8/biogenesis_NSA2"/>
</dbReference>
<dbReference type="GO" id="GO:0006508">
    <property type="term" value="P:proteolysis"/>
    <property type="evidence" value="ECO:0007669"/>
    <property type="project" value="UniProtKB-KW"/>
</dbReference>
<dbReference type="Pfam" id="PF25904">
    <property type="entry name" value="Tmrp11_N"/>
    <property type="match status" value="1"/>
</dbReference>
<keyword evidence="30" id="KW-1185">Reference proteome</keyword>
<sequence length="1346" mass="155090">MLSMKRIFLIFTLFVYKNIIFAHKENKMCLNDECKRISFIMRSFMNLNVHPCDDFYRFACGNWSKISILNRKNLISNEGEMMKKTKLILNNISIKQRREKNKSTVLLNTVNMACRNKTAIVQFGSKMLVQLLNEIVRDWKINKQNKINIEYAIADIWRRYGIANLISPDIIPDEQNVSMNRLVFNEIDLKFFHTTAILSKRTKQVIANTCLSMMKNILKNLINDAVNMSLILPEIFVNSKLPAIIDFEFNLFKVSSTFKNTPYNKSEIIKDLKIKDLLKMNFSFNWDDYFLGLRIPLLSNSSFQILLINSGYFIYMDKILKSTPNTTIIAYLLWILVLNRVEFLDDRYNKIVEEERKQTFNRNKFCDTYILSEHLSGLDLIIGSLYAKDILINRIKHECEQYVNNIVGTYLERVDEIKWLNRRTKAELVEKIKKLSFQIAYSKLILNQTWIDHHYEELLIDGPLKISTTESFFTMHSKITAWKMNNLVLSLTETVDIPLSPLSADASYSISKNRIQIGGATLRPPLFSINLPKAVNYGTFGSIVAHEIAHAFDSVGMMYDSSGIQKSNYSDKFFDYQQQCLIEQYNKFCYTPVESWKRFCVNGEMTKNENFADNIGLSISFHAYRKHATNFDDNKTSLPWLKQFSDEQIFFISFAQSFCLMPFNDNALHYAFLTDEHPPYFVRILGSLMNNPQFSQIFNCPVGSKMNPPKKCIILMKLIDRCLLCFAHHYTQFREAEITALLNLFNINAVITHNLSTSFCIVESISMDDVLKLLSRSILLRYGCILWSEANTYSELHKDLGSKIDLLKPYFDREQSFKFLVDSFGKKVSGEYKQKRMEELSFLNIQGKVDLTNPDNQFMLIEDYGKLSGLPPPENPVQIFFGRLIKFGMNKVVSRYNLKDRIFIGNTSMDPILSFLMANIGEVQSGDLVLDPYVGSGSILLPAAHFGGHCVGVEIDYNVVHGKSKPSRCTASARHPDECIRANFKQYGLEAKYVDVLVADSSKSSIWTSHTRFDCILTDPPYGIREKGAKVKQKQLPDFWLLKDRTAEIMHYPSKAKYCLNELVLDLLNFAAKCLIEGGHLVYWLPVYKNQFDQAQIPKHPCLKIVSTSLQLLTKTYGRVLISMVKIREPVSHNDQSFLEDNYLQNIHNLSGYIEPETSEWEFLVIIGIKEGRLVLGSKRIHIVRVRGGNRKYRALRLETGNYSWGSEGCTRKTRIIDVVYNASNNELVRTKTLVKSAIVVIDATPFRQWYENHYALPIGRKKGAKLTEQEEAIFNATRSKAAEKKLAKRRITAKVEPALEEQFQSGRLLACIASRPGQVGRADGYILEGKELEFYLRKIKAKKSK</sequence>
<keyword evidence="18 23" id="KW-0687">Ribonucleoprotein</keyword>
<evidence type="ECO:0000256" key="2">
    <source>
        <dbReference type="ARBA" id="ARBA00004496"/>
    </source>
</evidence>
<gene>
    <name evidence="29" type="primary">TRMT11</name>
    <name evidence="29" type="ORF">T10_12750</name>
</gene>
<comment type="subunit">
    <text evidence="21">Part of the heterodimeric TRMT11-TRM112 methyltransferase complex; this complex forms an active tRNA methyltransferase, where TRMT112 acts as an activator of the catalytic subunit TRMT11.</text>
</comment>
<feature type="domain" description="Peptidase M13 N-terminal" evidence="27">
    <location>
        <begin position="51"/>
        <end position="441"/>
    </location>
</feature>
<evidence type="ECO:0000256" key="18">
    <source>
        <dbReference type="ARBA" id="ARBA00023274"/>
    </source>
</evidence>
<evidence type="ECO:0000256" key="8">
    <source>
        <dbReference type="ARBA" id="ARBA00022670"/>
    </source>
</evidence>
<comment type="similarity">
    <text evidence="3 23">Belongs to the eukaryotic ribosomal protein eS8 family.</text>
</comment>
<evidence type="ECO:0000256" key="14">
    <source>
        <dbReference type="ARBA" id="ARBA00022833"/>
    </source>
</evidence>
<keyword evidence="9 22" id="KW-0808">Transferase</keyword>
<keyword evidence="11 22" id="KW-0819">tRNA processing</keyword>
<dbReference type="Pfam" id="PF01431">
    <property type="entry name" value="Peptidase_M13"/>
    <property type="match status" value="1"/>
</dbReference>
<evidence type="ECO:0000256" key="13">
    <source>
        <dbReference type="ARBA" id="ARBA00022801"/>
    </source>
</evidence>
<feature type="signal peptide" evidence="24">
    <location>
        <begin position="1"/>
        <end position="22"/>
    </location>
</feature>
<protein>
    <recommendedName>
        <fullName evidence="23">40S ribosomal protein S8</fullName>
    </recommendedName>
</protein>
<dbReference type="GO" id="GO:0160102">
    <property type="term" value="F:tRNA (guanine(10)-N2)-methyltransferase activity"/>
    <property type="evidence" value="ECO:0007669"/>
    <property type="project" value="UniProtKB-EC"/>
</dbReference>
<dbReference type="OrthoDB" id="296065at2759"/>
<dbReference type="InterPro" id="IPR016691">
    <property type="entry name" value="TRMT11"/>
</dbReference>
<evidence type="ECO:0000256" key="9">
    <source>
        <dbReference type="ARBA" id="ARBA00022679"/>
    </source>
</evidence>
<dbReference type="Gene3D" id="3.10.290.70">
    <property type="match status" value="2"/>
</dbReference>
<dbReference type="InterPro" id="IPR002052">
    <property type="entry name" value="DNA_methylase_N6_adenine_CS"/>
</dbReference>
<dbReference type="CDD" id="cd02440">
    <property type="entry name" value="AdoMet_MTases"/>
    <property type="match status" value="1"/>
</dbReference>
<comment type="cofactor">
    <cofactor evidence="1">
        <name>Zn(2+)</name>
        <dbReference type="ChEBI" id="CHEBI:29105"/>
    </cofactor>
</comment>
<dbReference type="CDD" id="cd08662">
    <property type="entry name" value="M13"/>
    <property type="match status" value="1"/>
</dbReference>
<dbReference type="PRINTS" id="PR00786">
    <property type="entry name" value="NEPRILYSIN"/>
</dbReference>
<dbReference type="Proteomes" id="UP000054843">
    <property type="component" value="Unassembled WGS sequence"/>
</dbReference>
<dbReference type="SUPFAM" id="SSF53335">
    <property type="entry name" value="S-adenosyl-L-methionine-dependent methyltransferases"/>
    <property type="match status" value="1"/>
</dbReference>
<evidence type="ECO:0000259" key="26">
    <source>
        <dbReference type="Pfam" id="PF01431"/>
    </source>
</evidence>
<keyword evidence="15 22" id="KW-0694">RNA-binding</keyword>
<keyword evidence="16 23" id="KW-0689">Ribosomal protein</keyword>
<dbReference type="Gene3D" id="1.10.1380.10">
    <property type="entry name" value="Neutral endopeptidase , domain2"/>
    <property type="match status" value="1"/>
</dbReference>
<dbReference type="GO" id="GO:0004222">
    <property type="term" value="F:metalloendopeptidase activity"/>
    <property type="evidence" value="ECO:0007669"/>
    <property type="project" value="InterPro"/>
</dbReference>
<dbReference type="GO" id="GO:0003735">
    <property type="term" value="F:structural constituent of ribosome"/>
    <property type="evidence" value="ECO:0007669"/>
    <property type="project" value="InterPro"/>
</dbReference>
<dbReference type="FunFam" id="3.10.290.70:FF:000001">
    <property type="entry name" value="40S ribosomal protein S8"/>
    <property type="match status" value="1"/>
</dbReference>
<accession>A0A0V1MQX8</accession>
<dbReference type="InterPro" id="IPR059073">
    <property type="entry name" value="TRMT11_N"/>
</dbReference>
<dbReference type="InterPro" id="IPR024079">
    <property type="entry name" value="MetalloPept_cat_dom_sf"/>
</dbReference>
<keyword evidence="13" id="KW-0378">Hydrolase</keyword>
<comment type="catalytic activity">
    <reaction evidence="19">
        <text>guanosine(10) in tRNA + S-adenosyl-L-methionine = N(2)-methylguanosine(10) in tRNA + S-adenosyl-L-homocysteine + H(+)</text>
        <dbReference type="Rhea" id="RHEA:43128"/>
        <dbReference type="Rhea" id="RHEA-COMP:10355"/>
        <dbReference type="Rhea" id="RHEA-COMP:10357"/>
        <dbReference type="ChEBI" id="CHEBI:15378"/>
        <dbReference type="ChEBI" id="CHEBI:57856"/>
        <dbReference type="ChEBI" id="CHEBI:59789"/>
        <dbReference type="ChEBI" id="CHEBI:74269"/>
        <dbReference type="ChEBI" id="CHEBI:74481"/>
        <dbReference type="EC" id="2.1.1.214"/>
    </reaction>
    <physiologicalReaction direction="left-to-right" evidence="19">
        <dbReference type="Rhea" id="RHEA:43129"/>
    </physiologicalReaction>
</comment>
<dbReference type="GO" id="GO:0043527">
    <property type="term" value="C:tRNA methyltransferase complex"/>
    <property type="evidence" value="ECO:0007669"/>
    <property type="project" value="UniProtKB-ARBA"/>
</dbReference>
<dbReference type="SUPFAM" id="SSF55486">
    <property type="entry name" value="Metalloproteases ('zincins'), catalytic domain"/>
    <property type="match status" value="1"/>
</dbReference>
<dbReference type="STRING" id="268474.A0A0V1MQX8"/>
<dbReference type="PANTHER" id="PTHR13370:SF3">
    <property type="entry name" value="TRNA (GUANINE(10)-N2)-METHYLTRANSFERASE HOMOLOG"/>
    <property type="match status" value="1"/>
</dbReference>
<feature type="domain" description="Peptidase M13 C-terminal" evidence="26">
    <location>
        <begin position="506"/>
        <end position="712"/>
    </location>
</feature>
<dbReference type="GO" id="GO:0006412">
    <property type="term" value="P:translation"/>
    <property type="evidence" value="ECO:0007669"/>
    <property type="project" value="InterPro"/>
</dbReference>
<keyword evidence="12" id="KW-0479">Metal-binding</keyword>
<dbReference type="GO" id="GO:0046872">
    <property type="term" value="F:metal ion binding"/>
    <property type="evidence" value="ECO:0007669"/>
    <property type="project" value="UniProtKB-KW"/>
</dbReference>
<keyword evidence="10 22" id="KW-0949">S-adenosyl-L-methionine</keyword>
<organism evidence="29 30">
    <name type="scientific">Trichinella papuae</name>
    <dbReference type="NCBI Taxonomy" id="268474"/>
    <lineage>
        <taxon>Eukaryota</taxon>
        <taxon>Metazoa</taxon>
        <taxon>Ecdysozoa</taxon>
        <taxon>Nematoda</taxon>
        <taxon>Enoplea</taxon>
        <taxon>Dorylaimia</taxon>
        <taxon>Trichinellida</taxon>
        <taxon>Trichinellidae</taxon>
        <taxon>Trichinella</taxon>
    </lineage>
</organism>
<comment type="similarity">
    <text evidence="4">Belongs to the peptidase M13 family.</text>
</comment>
<dbReference type="GO" id="GO:0000049">
    <property type="term" value="F:tRNA binding"/>
    <property type="evidence" value="ECO:0007669"/>
    <property type="project" value="UniProtKB-UniRule"/>
</dbReference>
<dbReference type="PROSITE" id="PS51885">
    <property type="entry name" value="NEPRILYSIN"/>
    <property type="match status" value="1"/>
</dbReference>
<dbReference type="PANTHER" id="PTHR13370">
    <property type="entry name" value="RNA METHYLASE-RELATED"/>
    <property type="match status" value="1"/>
</dbReference>
<evidence type="ECO:0000256" key="17">
    <source>
        <dbReference type="ARBA" id="ARBA00023049"/>
    </source>
</evidence>
<comment type="similarity">
    <text evidence="22">Belongs to the class I-like SAM-binding methyltransferase superfamily. TRM11 methyltransferase family.</text>
</comment>
<evidence type="ECO:0000259" key="27">
    <source>
        <dbReference type="Pfam" id="PF05649"/>
    </source>
</evidence>
<keyword evidence="17" id="KW-0482">Metalloprotease</keyword>
<feature type="domain" description="Ribosomal RNA large subunit methyltransferase K/L-like methyltransferase" evidence="25">
    <location>
        <begin position="901"/>
        <end position="1031"/>
    </location>
</feature>
<evidence type="ECO:0000256" key="23">
    <source>
        <dbReference type="RuleBase" id="RU000669"/>
    </source>
</evidence>
<dbReference type="GO" id="GO:0005840">
    <property type="term" value="C:ribosome"/>
    <property type="evidence" value="ECO:0007669"/>
    <property type="project" value="UniProtKB-KW"/>
</dbReference>
<dbReference type="EMBL" id="JYDO01000053">
    <property type="protein sequence ID" value="KRZ74212.1"/>
    <property type="molecule type" value="Genomic_DNA"/>
</dbReference>
<dbReference type="InterPro" id="IPR042089">
    <property type="entry name" value="Peptidase_M13_dom_2"/>
</dbReference>
<dbReference type="PROSITE" id="PS51627">
    <property type="entry name" value="SAM_MT_TRM11"/>
    <property type="match status" value="1"/>
</dbReference>
<dbReference type="GO" id="GO:0008033">
    <property type="term" value="P:tRNA processing"/>
    <property type="evidence" value="ECO:0007669"/>
    <property type="project" value="UniProtKB-UniRule"/>
</dbReference>
<evidence type="ECO:0000256" key="10">
    <source>
        <dbReference type="ARBA" id="ARBA00022691"/>
    </source>
</evidence>
<evidence type="ECO:0000256" key="7">
    <source>
        <dbReference type="ARBA" id="ARBA00022603"/>
    </source>
</evidence>
<evidence type="ECO:0000256" key="1">
    <source>
        <dbReference type="ARBA" id="ARBA00001947"/>
    </source>
</evidence>
<evidence type="ECO:0000256" key="16">
    <source>
        <dbReference type="ARBA" id="ARBA00022980"/>
    </source>
</evidence>
<dbReference type="InterPro" id="IPR000718">
    <property type="entry name" value="Peptidase_M13"/>
</dbReference>
<evidence type="ECO:0000256" key="19">
    <source>
        <dbReference type="ARBA" id="ARBA00050985"/>
    </source>
</evidence>
<dbReference type="InterPro" id="IPR000241">
    <property type="entry name" value="RlmKL-like_Mtase"/>
</dbReference>
<evidence type="ECO:0000256" key="4">
    <source>
        <dbReference type="ARBA" id="ARBA00007357"/>
    </source>
</evidence>
<dbReference type="GO" id="GO:0005737">
    <property type="term" value="C:cytoplasm"/>
    <property type="evidence" value="ECO:0007669"/>
    <property type="project" value="UniProtKB-SubCell"/>
</dbReference>
<name>A0A0V1MQX8_9BILA</name>
<dbReference type="InterPro" id="IPR029063">
    <property type="entry name" value="SAM-dependent_MTases_sf"/>
</dbReference>
<keyword evidence="24" id="KW-0732">Signal</keyword>
<evidence type="ECO:0000256" key="24">
    <source>
        <dbReference type="SAM" id="SignalP"/>
    </source>
</evidence>
<comment type="caution">
    <text evidence="29">The sequence shown here is derived from an EMBL/GenBank/DDBJ whole genome shotgun (WGS) entry which is preliminary data.</text>
</comment>
<evidence type="ECO:0000256" key="21">
    <source>
        <dbReference type="ARBA" id="ARBA00065434"/>
    </source>
</evidence>
<keyword evidence="8" id="KW-0645">Protease</keyword>
<dbReference type="InterPro" id="IPR018497">
    <property type="entry name" value="Peptidase_M13_C"/>
</dbReference>
<evidence type="ECO:0000256" key="11">
    <source>
        <dbReference type="ARBA" id="ARBA00022694"/>
    </source>
</evidence>
<evidence type="ECO:0000259" key="28">
    <source>
        <dbReference type="Pfam" id="PF25904"/>
    </source>
</evidence>
<evidence type="ECO:0000256" key="3">
    <source>
        <dbReference type="ARBA" id="ARBA00005257"/>
    </source>
</evidence>
<feature type="domain" description="tRNA (guanine(10)-N(2))-methyltransferase TRMT11 N-terminal" evidence="28">
    <location>
        <begin position="722"/>
        <end position="887"/>
    </location>
</feature>
<evidence type="ECO:0000256" key="20">
    <source>
        <dbReference type="ARBA" id="ARBA00056270"/>
    </source>
</evidence>
<comment type="subcellular location">
    <subcellularLocation>
        <location evidence="2">Cytoplasm</location>
    </subcellularLocation>
</comment>
<keyword evidence="5" id="KW-0963">Cytoplasm</keyword>
<comment type="function">
    <text evidence="20">Catalytic subunit of the TRMT11-TRM112 methyltransferase complex, that specifically mediates the S-adenosyl-L-methionine-dependent N(2)-methylation of guanosine nucleotide at position 10 (m2G10) in tRNAs. This is one of the major tRNA (guanine-N(2))-methyltransferases.</text>
</comment>
<dbReference type="PROSITE" id="PS00092">
    <property type="entry name" value="N6_MTASE"/>
    <property type="match status" value="1"/>
</dbReference>
<evidence type="ECO:0000256" key="12">
    <source>
        <dbReference type="ARBA" id="ARBA00022723"/>
    </source>
</evidence>